<protein>
    <submittedName>
        <fullName evidence="3">Uncharacterized protein</fullName>
    </submittedName>
</protein>
<accession>A0A1I8B4T2</accession>
<evidence type="ECO:0000256" key="1">
    <source>
        <dbReference type="SAM" id="MobiDB-lite"/>
    </source>
</evidence>
<reference evidence="3" key="1">
    <citation type="submission" date="2016-11" db="UniProtKB">
        <authorList>
            <consortium name="WormBaseParasite"/>
        </authorList>
    </citation>
    <scope>IDENTIFICATION</scope>
</reference>
<dbReference type="AlphaFoldDB" id="A0A1I8B4T2"/>
<organism evidence="2 3">
    <name type="scientific">Meloidogyne hapla</name>
    <name type="common">Root-knot nematode worm</name>
    <dbReference type="NCBI Taxonomy" id="6305"/>
    <lineage>
        <taxon>Eukaryota</taxon>
        <taxon>Metazoa</taxon>
        <taxon>Ecdysozoa</taxon>
        <taxon>Nematoda</taxon>
        <taxon>Chromadorea</taxon>
        <taxon>Rhabditida</taxon>
        <taxon>Tylenchina</taxon>
        <taxon>Tylenchomorpha</taxon>
        <taxon>Tylenchoidea</taxon>
        <taxon>Meloidogynidae</taxon>
        <taxon>Meloidogyninae</taxon>
        <taxon>Meloidogyne</taxon>
    </lineage>
</organism>
<dbReference type="Proteomes" id="UP000095281">
    <property type="component" value="Unplaced"/>
</dbReference>
<sequence length="189" mass="22481">MSKNNIKINKNISVERLSLLREECQRLGRMLEEQIQQHYLRCGINIKLHQQQNNSTNRKALATILKISKPPPLQEKFKETSPSPLKYSPPIYQFKRNIRNRSPSNRSPLNRSPSPFKNYYNNFNQFIFPPIQRWHPTIWPTKKKNSPIFIKPKNKLKNKLLNEEQQNNYKNRIVQFPANATEPFSLTKR</sequence>
<feature type="compositionally biased region" description="Low complexity" evidence="1">
    <location>
        <begin position="100"/>
        <end position="115"/>
    </location>
</feature>
<proteinExistence type="predicted"/>
<evidence type="ECO:0000313" key="2">
    <source>
        <dbReference type="Proteomes" id="UP000095281"/>
    </source>
</evidence>
<dbReference type="WBParaSite" id="MhA1_Contig1379.frz3.gene9">
    <property type="protein sequence ID" value="MhA1_Contig1379.frz3.gene9"/>
    <property type="gene ID" value="MhA1_Contig1379.frz3.gene9"/>
</dbReference>
<feature type="region of interest" description="Disordered" evidence="1">
    <location>
        <begin position="96"/>
        <end position="115"/>
    </location>
</feature>
<name>A0A1I8B4T2_MELHA</name>
<keyword evidence="2" id="KW-1185">Reference proteome</keyword>
<evidence type="ECO:0000313" key="3">
    <source>
        <dbReference type="WBParaSite" id="MhA1_Contig1379.frz3.gene9"/>
    </source>
</evidence>